<comment type="function">
    <text evidence="15">Transcriptional activator. Binds the cAMP response element (CRE). Activates transcription through box-B element and CRE. Seems to function synergistically with atf6. Regulates FGF21 transcription.</text>
</comment>
<dbReference type="CDD" id="cd14689">
    <property type="entry name" value="bZIP_CREB3"/>
    <property type="match status" value="1"/>
</dbReference>
<dbReference type="Proteomes" id="UP001228049">
    <property type="component" value="Unassembled WGS sequence"/>
</dbReference>
<name>A0AAD9CAS7_DISEL</name>
<protein>
    <submittedName>
        <fullName evidence="19">Cyclic AMP-responsive element-binding protein 3-like protein 3-B</fullName>
    </submittedName>
</protein>
<gene>
    <name evidence="19" type="ORF">KUDE01_017119</name>
</gene>
<keyword evidence="11" id="KW-0010">Activator</keyword>
<feature type="region of interest" description="Disordered" evidence="17">
    <location>
        <begin position="386"/>
        <end position="406"/>
    </location>
</feature>
<keyword evidence="8" id="KW-0805">Transcription regulation</keyword>
<feature type="compositionally biased region" description="Polar residues" evidence="17">
    <location>
        <begin position="64"/>
        <end position="84"/>
    </location>
</feature>
<evidence type="ECO:0000256" key="5">
    <source>
        <dbReference type="ARBA" id="ARBA00022824"/>
    </source>
</evidence>
<evidence type="ECO:0000256" key="7">
    <source>
        <dbReference type="ARBA" id="ARBA00022989"/>
    </source>
</evidence>
<proteinExistence type="inferred from homology"/>
<evidence type="ECO:0000313" key="20">
    <source>
        <dbReference type="Proteomes" id="UP001228049"/>
    </source>
</evidence>
<keyword evidence="6" id="KW-0735">Signal-anchor</keyword>
<evidence type="ECO:0000256" key="6">
    <source>
        <dbReference type="ARBA" id="ARBA00022968"/>
    </source>
</evidence>
<comment type="similarity">
    <text evidence="2">Belongs to the bZIP family. ATF subfamily.</text>
</comment>
<accession>A0AAD9CAS7</accession>
<dbReference type="Pfam" id="PF00170">
    <property type="entry name" value="bZIP_1"/>
    <property type="match status" value="1"/>
</dbReference>
<keyword evidence="10" id="KW-0472">Membrane</keyword>
<dbReference type="GO" id="GO:0005634">
    <property type="term" value="C:nucleus"/>
    <property type="evidence" value="ECO:0007669"/>
    <property type="project" value="TreeGrafter"/>
</dbReference>
<keyword evidence="16" id="KW-0175">Coiled coil</keyword>
<keyword evidence="9" id="KW-0238">DNA-binding</keyword>
<dbReference type="GO" id="GO:0000981">
    <property type="term" value="F:DNA-binding transcription factor activity, RNA polymerase II-specific"/>
    <property type="evidence" value="ECO:0007669"/>
    <property type="project" value="TreeGrafter"/>
</dbReference>
<keyword evidence="5" id="KW-0256">Endoplasmic reticulum</keyword>
<feature type="domain" description="BZIP" evidence="18">
    <location>
        <begin position="202"/>
        <end position="265"/>
    </location>
</feature>
<evidence type="ECO:0000256" key="16">
    <source>
        <dbReference type="SAM" id="Coils"/>
    </source>
</evidence>
<dbReference type="InterPro" id="IPR004827">
    <property type="entry name" value="bZIP"/>
</dbReference>
<evidence type="ECO:0000256" key="9">
    <source>
        <dbReference type="ARBA" id="ARBA00023125"/>
    </source>
</evidence>
<dbReference type="SMART" id="SM00338">
    <property type="entry name" value="BRLZ"/>
    <property type="match status" value="1"/>
</dbReference>
<dbReference type="SUPFAM" id="SSF57959">
    <property type="entry name" value="Leucine zipper domain"/>
    <property type="match status" value="1"/>
</dbReference>
<evidence type="ECO:0000256" key="14">
    <source>
        <dbReference type="ARBA" id="ARBA00023242"/>
    </source>
</evidence>
<dbReference type="InterPro" id="IPR046347">
    <property type="entry name" value="bZIP_sf"/>
</dbReference>
<evidence type="ECO:0000259" key="18">
    <source>
        <dbReference type="PROSITE" id="PS50217"/>
    </source>
</evidence>
<dbReference type="PROSITE" id="PS00036">
    <property type="entry name" value="BZIP_BASIC"/>
    <property type="match status" value="1"/>
</dbReference>
<comment type="caution">
    <text evidence="19">The sequence shown here is derived from an EMBL/GenBank/DDBJ whole genome shotgun (WGS) entry which is preliminary data.</text>
</comment>
<reference evidence="19" key="1">
    <citation type="submission" date="2023-04" db="EMBL/GenBank/DDBJ databases">
        <title>Chromosome-level genome of Chaenocephalus aceratus.</title>
        <authorList>
            <person name="Park H."/>
        </authorList>
    </citation>
    <scope>NUCLEOTIDE SEQUENCE</scope>
    <source>
        <strain evidence="19">DE</strain>
        <tissue evidence="19">Muscle</tissue>
    </source>
</reference>
<evidence type="ECO:0000256" key="17">
    <source>
        <dbReference type="SAM" id="MobiDB-lite"/>
    </source>
</evidence>
<dbReference type="GO" id="GO:0005789">
    <property type="term" value="C:endoplasmic reticulum membrane"/>
    <property type="evidence" value="ECO:0007669"/>
    <property type="project" value="UniProtKB-SubCell"/>
</dbReference>
<evidence type="ECO:0000256" key="1">
    <source>
        <dbReference type="ARBA" id="ARBA00004648"/>
    </source>
</evidence>
<comment type="subcellular location">
    <subcellularLocation>
        <location evidence="1">Endoplasmic reticulum membrane</location>
        <topology evidence="1">Single-pass type II membrane protein</topology>
    </subcellularLocation>
</comment>
<evidence type="ECO:0000256" key="2">
    <source>
        <dbReference type="ARBA" id="ARBA00009050"/>
    </source>
</evidence>
<evidence type="ECO:0000256" key="8">
    <source>
        <dbReference type="ARBA" id="ARBA00023015"/>
    </source>
</evidence>
<keyword evidence="7" id="KW-1133">Transmembrane helix</keyword>
<dbReference type="PANTHER" id="PTHR45996:SF1">
    <property type="entry name" value="CYCLIC AMP-RESPONSIVE ELEMENT-BINDING PROTEIN 3-LIKE PROTEIN 3"/>
    <property type="match status" value="1"/>
</dbReference>
<evidence type="ECO:0000256" key="13">
    <source>
        <dbReference type="ARBA" id="ARBA00023180"/>
    </source>
</evidence>
<keyword evidence="4" id="KW-0812">Transmembrane</keyword>
<evidence type="ECO:0000256" key="12">
    <source>
        <dbReference type="ARBA" id="ARBA00023163"/>
    </source>
</evidence>
<keyword evidence="13" id="KW-0325">Glycoprotein</keyword>
<dbReference type="PANTHER" id="PTHR45996">
    <property type="entry name" value="AGAP001464-PB"/>
    <property type="match status" value="1"/>
</dbReference>
<dbReference type="InterPro" id="IPR051381">
    <property type="entry name" value="CREB_ATF_subfamily"/>
</dbReference>
<evidence type="ECO:0000256" key="10">
    <source>
        <dbReference type="ARBA" id="ARBA00023136"/>
    </source>
</evidence>
<keyword evidence="20" id="KW-1185">Reference proteome</keyword>
<dbReference type="EMBL" id="JASDAP010000009">
    <property type="protein sequence ID" value="KAK1897587.1"/>
    <property type="molecule type" value="Genomic_DNA"/>
</dbReference>
<evidence type="ECO:0000256" key="15">
    <source>
        <dbReference type="ARBA" id="ARBA00057520"/>
    </source>
</evidence>
<dbReference type="PROSITE" id="PS50217">
    <property type="entry name" value="BZIP"/>
    <property type="match status" value="1"/>
</dbReference>
<evidence type="ECO:0000256" key="11">
    <source>
        <dbReference type="ARBA" id="ARBA00023159"/>
    </source>
</evidence>
<keyword evidence="12" id="KW-0804">Transcription</keyword>
<organism evidence="19 20">
    <name type="scientific">Dissostichus eleginoides</name>
    <name type="common">Patagonian toothfish</name>
    <name type="synonym">Dissostichus amissus</name>
    <dbReference type="NCBI Taxonomy" id="100907"/>
    <lineage>
        <taxon>Eukaryota</taxon>
        <taxon>Metazoa</taxon>
        <taxon>Chordata</taxon>
        <taxon>Craniata</taxon>
        <taxon>Vertebrata</taxon>
        <taxon>Euteleostomi</taxon>
        <taxon>Actinopterygii</taxon>
        <taxon>Neopterygii</taxon>
        <taxon>Teleostei</taxon>
        <taxon>Neoteleostei</taxon>
        <taxon>Acanthomorphata</taxon>
        <taxon>Eupercaria</taxon>
        <taxon>Perciformes</taxon>
        <taxon>Notothenioidei</taxon>
        <taxon>Nototheniidae</taxon>
        <taxon>Dissostichus</taxon>
    </lineage>
</organism>
<feature type="region of interest" description="Disordered" evidence="17">
    <location>
        <begin position="63"/>
        <end position="112"/>
    </location>
</feature>
<dbReference type="FunFam" id="1.20.5.170:FF:000042">
    <property type="entry name" value="Cyclic AMP-responsive element-binding protein 3-like protein 3"/>
    <property type="match status" value="1"/>
</dbReference>
<dbReference type="GO" id="GO:0000978">
    <property type="term" value="F:RNA polymerase II cis-regulatory region sequence-specific DNA binding"/>
    <property type="evidence" value="ECO:0007669"/>
    <property type="project" value="TreeGrafter"/>
</dbReference>
<sequence>MEDYQEQGCDGMELLDWLFDQNDGILRHEEPGRQGNHHTLLVQDSNQMLQPAEQADDDFLNALLSGSDSVSGSPVWSPSQSDSGISEDPPSDQMDSPQRPESPPGDTPFFASRPQTKADLEANFSIDLNGWGPGFPNDRMRITPYPADSQDLLLSGTPEPVPNTSQQSIQELILNEDEKKLLVKEGVTLPGQLPLTKYEERILKKIRRKIRNKQSAQESRKKKKEYIDGLESRMAACNAHNHELQRKVSQLQKCNMSLMEQLRRLQALVLLLSFSLILFPNLKPFSDTKVSQEDFSPVRIQSRSLQNLQASRVLHITESPFSAEDESEPLHRHLPGERGLEDITTMMGKMHVNQDQSNVEPMSLNSSQEERMDHFHVDPITGHIASLTLDPHRSARLRPHADDMSN</sequence>
<dbReference type="AlphaFoldDB" id="A0AAD9CAS7"/>
<dbReference type="Gene3D" id="1.20.5.170">
    <property type="match status" value="1"/>
</dbReference>
<evidence type="ECO:0000256" key="3">
    <source>
        <dbReference type="ARBA" id="ARBA00011195"/>
    </source>
</evidence>
<feature type="coiled-coil region" evidence="16">
    <location>
        <begin position="227"/>
        <end position="261"/>
    </location>
</feature>
<evidence type="ECO:0000256" key="4">
    <source>
        <dbReference type="ARBA" id="ARBA00022692"/>
    </source>
</evidence>
<comment type="subunit">
    <text evidence="3">Binds DNA as a dimer.</text>
</comment>
<evidence type="ECO:0000313" key="19">
    <source>
        <dbReference type="EMBL" id="KAK1897587.1"/>
    </source>
</evidence>
<keyword evidence="14" id="KW-0539">Nucleus</keyword>